<sequence>MDPYIEVEGHGKTVPVAVDEDGTVNEETLRAAFLLEQEVPIGLYRNKLALKRRRQGNELVFELKANWSGAKFEIKWEEERRSRLVKSIDQGAPKPKRQKVEPDMKDLPVDGDILAEVQQYCLYFIVDDFCKRNVVPLTPRLAATSRSGENLSFEIGDVISIYSSFDKKFKVTASVVKCIDMLDIIILQSLDADFCKKNLVFNSTIPEIGTKNLQMGYSVDDLGIDHHLLSTGVVASHWTLTRYTGSTCFYNGGASCWDENEHLMGIQVEVGEEQHDTGTPYTASGGRCCIVLAHNIFNNIRELLPPVRGNVCIQLDSDDDDADNDIHVIDEVTNGTD</sequence>
<evidence type="ECO:0000313" key="2">
    <source>
        <dbReference type="WBParaSite" id="Csp11.Scaffold626.g6412.t1"/>
    </source>
</evidence>
<evidence type="ECO:0000313" key="1">
    <source>
        <dbReference type="Proteomes" id="UP000095282"/>
    </source>
</evidence>
<keyword evidence="1" id="KW-1185">Reference proteome</keyword>
<accession>A0A1I7TJ20</accession>
<proteinExistence type="predicted"/>
<name>A0A1I7TJ20_9PELO</name>
<dbReference type="WBParaSite" id="Csp11.Scaffold626.g6412.t1">
    <property type="protein sequence ID" value="Csp11.Scaffold626.g6412.t1"/>
    <property type="gene ID" value="Csp11.Scaffold626.g6412"/>
</dbReference>
<dbReference type="eggNOG" id="ENOG502TF91">
    <property type="taxonomic scope" value="Eukaryota"/>
</dbReference>
<dbReference type="AlphaFoldDB" id="A0A1I7TJ20"/>
<organism evidence="1 2">
    <name type="scientific">Caenorhabditis tropicalis</name>
    <dbReference type="NCBI Taxonomy" id="1561998"/>
    <lineage>
        <taxon>Eukaryota</taxon>
        <taxon>Metazoa</taxon>
        <taxon>Ecdysozoa</taxon>
        <taxon>Nematoda</taxon>
        <taxon>Chromadorea</taxon>
        <taxon>Rhabditida</taxon>
        <taxon>Rhabditina</taxon>
        <taxon>Rhabditomorpha</taxon>
        <taxon>Rhabditoidea</taxon>
        <taxon>Rhabditidae</taxon>
        <taxon>Peloderinae</taxon>
        <taxon>Caenorhabditis</taxon>
    </lineage>
</organism>
<protein>
    <submittedName>
        <fullName evidence="2">FHA domain-containing protein</fullName>
    </submittedName>
</protein>
<reference evidence="2" key="1">
    <citation type="submission" date="2016-11" db="UniProtKB">
        <authorList>
            <consortium name="WormBaseParasite"/>
        </authorList>
    </citation>
    <scope>IDENTIFICATION</scope>
</reference>
<dbReference type="Proteomes" id="UP000095282">
    <property type="component" value="Unplaced"/>
</dbReference>